<reference evidence="2" key="1">
    <citation type="submission" date="2016-11" db="UniProtKB">
        <authorList>
            <consortium name="WormBaseParasite"/>
        </authorList>
    </citation>
    <scope>IDENTIFICATION</scope>
    <source>
        <strain evidence="2">pt0022</strain>
    </source>
</reference>
<organism evidence="2">
    <name type="scientific">Wuchereria bancrofti</name>
    <dbReference type="NCBI Taxonomy" id="6293"/>
    <lineage>
        <taxon>Eukaryota</taxon>
        <taxon>Metazoa</taxon>
        <taxon>Ecdysozoa</taxon>
        <taxon>Nematoda</taxon>
        <taxon>Chromadorea</taxon>
        <taxon>Rhabditida</taxon>
        <taxon>Spirurina</taxon>
        <taxon>Spiruromorpha</taxon>
        <taxon>Filarioidea</taxon>
        <taxon>Onchocercidae</taxon>
        <taxon>Wuchereria</taxon>
    </lineage>
</organism>
<dbReference type="AlphaFoldDB" id="A0A1I8EP59"/>
<dbReference type="WBParaSite" id="maker-PairedContig_3740-snap-gene-0.4-mRNA-1">
    <property type="protein sequence ID" value="maker-PairedContig_3740-snap-gene-0.4-mRNA-1"/>
    <property type="gene ID" value="maker-PairedContig_3740-snap-gene-0.4"/>
</dbReference>
<proteinExistence type="predicted"/>
<feature type="compositionally biased region" description="Basic and acidic residues" evidence="1">
    <location>
        <begin position="85"/>
        <end position="99"/>
    </location>
</feature>
<name>A0A1I8EP59_WUCBA</name>
<accession>A0A1I8EP59</accession>
<feature type="region of interest" description="Disordered" evidence="1">
    <location>
        <begin position="85"/>
        <end position="106"/>
    </location>
</feature>
<evidence type="ECO:0000313" key="2">
    <source>
        <dbReference type="WBParaSite" id="maker-PairedContig_3740-snap-gene-0.4-mRNA-1"/>
    </source>
</evidence>
<sequence length="106" mass="12062">MVVKLAPSDDNPTITELPTIPTVSCLPNFQFENIEATSIISNNTSVKMPGKKQNEQDGLKEVHRLLKKFSTIREQRAKKDLHKDIITETDNKFDTKDHNQLTQSQV</sequence>
<evidence type="ECO:0000256" key="1">
    <source>
        <dbReference type="SAM" id="MobiDB-lite"/>
    </source>
</evidence>
<protein>
    <submittedName>
        <fullName evidence="2">Uncharacterized protein</fullName>
    </submittedName>
</protein>